<dbReference type="Pfam" id="PF10321">
    <property type="entry name" value="7TM_GPCR_Srt"/>
    <property type="match status" value="1"/>
</dbReference>
<dbReference type="InterPro" id="IPR019425">
    <property type="entry name" value="7TM_GPCR_serpentine_rcpt_Srt"/>
</dbReference>
<keyword evidence="1" id="KW-1185">Reference proteome</keyword>
<protein>
    <submittedName>
        <fullName evidence="2">Uncharacterized protein</fullName>
    </submittedName>
</protein>
<evidence type="ECO:0000313" key="2">
    <source>
        <dbReference type="WBParaSite" id="jg26656"/>
    </source>
</evidence>
<accession>A0A915E4M0</accession>
<dbReference type="WBParaSite" id="jg26656">
    <property type="protein sequence ID" value="jg26656"/>
    <property type="gene ID" value="jg26656"/>
</dbReference>
<dbReference type="SUPFAM" id="SSF81321">
    <property type="entry name" value="Family A G protein-coupled receptor-like"/>
    <property type="match status" value="1"/>
</dbReference>
<proteinExistence type="predicted"/>
<evidence type="ECO:0000313" key="1">
    <source>
        <dbReference type="Proteomes" id="UP000887574"/>
    </source>
</evidence>
<dbReference type="PANTHER" id="PTHR23021:SF11">
    <property type="entry name" value="SERPENTINE RECEPTOR, CLASS T"/>
    <property type="match status" value="1"/>
</dbReference>
<organism evidence="1 2">
    <name type="scientific">Ditylenchus dipsaci</name>
    <dbReference type="NCBI Taxonomy" id="166011"/>
    <lineage>
        <taxon>Eukaryota</taxon>
        <taxon>Metazoa</taxon>
        <taxon>Ecdysozoa</taxon>
        <taxon>Nematoda</taxon>
        <taxon>Chromadorea</taxon>
        <taxon>Rhabditida</taxon>
        <taxon>Tylenchina</taxon>
        <taxon>Tylenchomorpha</taxon>
        <taxon>Sphaerularioidea</taxon>
        <taxon>Anguinidae</taxon>
        <taxon>Anguininae</taxon>
        <taxon>Ditylenchus</taxon>
    </lineage>
</organism>
<dbReference type="PANTHER" id="PTHR23021">
    <property type="entry name" value="SERPENTINE RECEPTOR, CLASS T"/>
    <property type="match status" value="1"/>
</dbReference>
<name>A0A915E4M0_9BILA</name>
<dbReference type="Proteomes" id="UP000887574">
    <property type="component" value="Unplaced"/>
</dbReference>
<sequence>MTLECVFGLPSEKNAAASVYYQHVKFCCCSIYVYMMYFVTTEALMHFAEFCWLHIHGFPPVIYLAFNSTIQKDAKRMIKKVFCKISEREFKSTVTTVKPQINRTQGIKKATLM</sequence>
<reference evidence="2" key="1">
    <citation type="submission" date="2022-11" db="UniProtKB">
        <authorList>
            <consortium name="WormBaseParasite"/>
        </authorList>
    </citation>
    <scope>IDENTIFICATION</scope>
</reference>
<dbReference type="AlphaFoldDB" id="A0A915E4M0"/>